<protein>
    <recommendedName>
        <fullName evidence="4">Reverse transcriptase domain-containing protein</fullName>
    </recommendedName>
</protein>
<keyword evidence="3" id="KW-1185">Reference proteome</keyword>
<organism evidence="2 3">
    <name type="scientific">Lactuca sativa</name>
    <name type="common">Garden lettuce</name>
    <dbReference type="NCBI Taxonomy" id="4236"/>
    <lineage>
        <taxon>Eukaryota</taxon>
        <taxon>Viridiplantae</taxon>
        <taxon>Streptophyta</taxon>
        <taxon>Embryophyta</taxon>
        <taxon>Tracheophyta</taxon>
        <taxon>Spermatophyta</taxon>
        <taxon>Magnoliopsida</taxon>
        <taxon>eudicotyledons</taxon>
        <taxon>Gunneridae</taxon>
        <taxon>Pentapetalae</taxon>
        <taxon>asterids</taxon>
        <taxon>campanulids</taxon>
        <taxon>Asterales</taxon>
        <taxon>Asteraceae</taxon>
        <taxon>Cichorioideae</taxon>
        <taxon>Cichorieae</taxon>
        <taxon>Lactucinae</taxon>
        <taxon>Lactuca</taxon>
    </lineage>
</organism>
<sequence>MHEVDKYDTKNDVRLLGVSVDDREPEQQQPQPPPPETNPPISSTKLEDIIAHRIIAALANVTRGGVRNEGNSFHGTKGVVRLTRWIEKKESIFQISFCPNECKTLTMKGSEINAYTTRFNDLAVMCPALVTQSIRRSSNISGV</sequence>
<dbReference type="AlphaFoldDB" id="A0A9R1UIH3"/>
<evidence type="ECO:0008006" key="4">
    <source>
        <dbReference type="Google" id="ProtNLM"/>
    </source>
</evidence>
<feature type="compositionally biased region" description="Basic and acidic residues" evidence="1">
    <location>
        <begin position="1"/>
        <end position="13"/>
    </location>
</feature>
<evidence type="ECO:0000313" key="3">
    <source>
        <dbReference type="Proteomes" id="UP000235145"/>
    </source>
</evidence>
<evidence type="ECO:0000256" key="1">
    <source>
        <dbReference type="SAM" id="MobiDB-lite"/>
    </source>
</evidence>
<evidence type="ECO:0000313" key="2">
    <source>
        <dbReference type="EMBL" id="KAJ0187571.1"/>
    </source>
</evidence>
<feature type="region of interest" description="Disordered" evidence="1">
    <location>
        <begin position="1"/>
        <end position="44"/>
    </location>
</feature>
<dbReference type="EMBL" id="NBSK02000009">
    <property type="protein sequence ID" value="KAJ0187571.1"/>
    <property type="molecule type" value="Genomic_DNA"/>
</dbReference>
<gene>
    <name evidence="2" type="ORF">LSAT_V11C900489870</name>
</gene>
<comment type="caution">
    <text evidence="2">The sequence shown here is derived from an EMBL/GenBank/DDBJ whole genome shotgun (WGS) entry which is preliminary data.</text>
</comment>
<reference evidence="2 3" key="1">
    <citation type="journal article" date="2017" name="Nat. Commun.">
        <title>Genome assembly with in vitro proximity ligation data and whole-genome triplication in lettuce.</title>
        <authorList>
            <person name="Reyes-Chin-Wo S."/>
            <person name="Wang Z."/>
            <person name="Yang X."/>
            <person name="Kozik A."/>
            <person name="Arikit S."/>
            <person name="Song C."/>
            <person name="Xia L."/>
            <person name="Froenicke L."/>
            <person name="Lavelle D.O."/>
            <person name="Truco M.J."/>
            <person name="Xia R."/>
            <person name="Zhu S."/>
            <person name="Xu C."/>
            <person name="Xu H."/>
            <person name="Xu X."/>
            <person name="Cox K."/>
            <person name="Korf I."/>
            <person name="Meyers B.C."/>
            <person name="Michelmore R.W."/>
        </authorList>
    </citation>
    <scope>NUCLEOTIDE SEQUENCE [LARGE SCALE GENOMIC DNA]</scope>
    <source>
        <strain evidence="3">cv. Salinas</strain>
        <tissue evidence="2">Seedlings</tissue>
    </source>
</reference>
<dbReference type="Proteomes" id="UP000235145">
    <property type="component" value="Unassembled WGS sequence"/>
</dbReference>
<name>A0A9R1UIH3_LACSA</name>
<accession>A0A9R1UIH3</accession>
<proteinExistence type="predicted"/>